<comment type="caution">
    <text evidence="1">The sequence shown here is derived from an EMBL/GenBank/DDBJ whole genome shotgun (WGS) entry which is preliminary data.</text>
</comment>
<dbReference type="RefSeq" id="WP_098517751.1">
    <property type="nucleotide sequence ID" value="NZ_NUVX01000081.1"/>
</dbReference>
<accession>A0A9X6WHQ4</accession>
<name>A0A9X6WHQ4_BACTU</name>
<evidence type="ECO:0000313" key="2">
    <source>
        <dbReference type="Proteomes" id="UP000224003"/>
    </source>
</evidence>
<proteinExistence type="predicted"/>
<reference evidence="1 2" key="1">
    <citation type="submission" date="2017-09" db="EMBL/GenBank/DDBJ databases">
        <title>Large-scale bioinformatics analysis of Bacillus genomes uncovers conserved roles of natural products in bacterial physiology.</title>
        <authorList>
            <consortium name="Agbiome Team Llc"/>
            <person name="Bleich R.M."/>
            <person name="Grubbs K.J."/>
            <person name="Santa Maria K.C."/>
            <person name="Allen S.E."/>
            <person name="Farag S."/>
            <person name="Shank E.A."/>
            <person name="Bowers A."/>
        </authorList>
    </citation>
    <scope>NUCLEOTIDE SEQUENCE [LARGE SCALE GENOMIC DNA]</scope>
    <source>
        <strain evidence="1 2">AFS085496</strain>
    </source>
</reference>
<sequence>MSKPLTFLKKIQLVLLYINHQKGGVIVTCAYCRSTNLTFEKQRRINHDYNIVYKSSYKCADCGAFCENKQDWIQSS</sequence>
<evidence type="ECO:0000313" key="1">
    <source>
        <dbReference type="EMBL" id="PFJ29064.1"/>
    </source>
</evidence>
<protein>
    <submittedName>
        <fullName evidence="1">Uncharacterized protein</fullName>
    </submittedName>
</protein>
<gene>
    <name evidence="1" type="ORF">COJ15_32895</name>
</gene>
<dbReference type="AlphaFoldDB" id="A0A9X6WHQ4"/>
<dbReference type="EMBL" id="NUVX01000081">
    <property type="protein sequence ID" value="PFJ29064.1"/>
    <property type="molecule type" value="Genomic_DNA"/>
</dbReference>
<dbReference type="Proteomes" id="UP000224003">
    <property type="component" value="Unassembled WGS sequence"/>
</dbReference>
<organism evidence="1 2">
    <name type="scientific">Bacillus thuringiensis</name>
    <dbReference type="NCBI Taxonomy" id="1428"/>
    <lineage>
        <taxon>Bacteria</taxon>
        <taxon>Bacillati</taxon>
        <taxon>Bacillota</taxon>
        <taxon>Bacilli</taxon>
        <taxon>Bacillales</taxon>
        <taxon>Bacillaceae</taxon>
        <taxon>Bacillus</taxon>
        <taxon>Bacillus cereus group</taxon>
    </lineage>
</organism>